<dbReference type="Proteomes" id="UP000314294">
    <property type="component" value="Unassembled WGS sequence"/>
</dbReference>
<proteinExistence type="predicted"/>
<name>A0A4Z2EGN6_9TELE</name>
<evidence type="ECO:0000313" key="3">
    <source>
        <dbReference type="Proteomes" id="UP000314294"/>
    </source>
</evidence>
<keyword evidence="3" id="KW-1185">Reference proteome</keyword>
<accession>A0A4Z2EGN6</accession>
<dbReference type="AlphaFoldDB" id="A0A4Z2EGN6"/>
<organism evidence="2 3">
    <name type="scientific">Liparis tanakae</name>
    <name type="common">Tanaka's snailfish</name>
    <dbReference type="NCBI Taxonomy" id="230148"/>
    <lineage>
        <taxon>Eukaryota</taxon>
        <taxon>Metazoa</taxon>
        <taxon>Chordata</taxon>
        <taxon>Craniata</taxon>
        <taxon>Vertebrata</taxon>
        <taxon>Euteleostomi</taxon>
        <taxon>Actinopterygii</taxon>
        <taxon>Neopterygii</taxon>
        <taxon>Teleostei</taxon>
        <taxon>Neoteleostei</taxon>
        <taxon>Acanthomorphata</taxon>
        <taxon>Eupercaria</taxon>
        <taxon>Perciformes</taxon>
        <taxon>Cottioidei</taxon>
        <taxon>Cottales</taxon>
        <taxon>Liparidae</taxon>
        <taxon>Liparis</taxon>
    </lineage>
</organism>
<feature type="region of interest" description="Disordered" evidence="1">
    <location>
        <begin position="25"/>
        <end position="44"/>
    </location>
</feature>
<dbReference type="EMBL" id="SRLO01007383">
    <property type="protein sequence ID" value="TNN28039.1"/>
    <property type="molecule type" value="Genomic_DNA"/>
</dbReference>
<reference evidence="2 3" key="1">
    <citation type="submission" date="2019-03" db="EMBL/GenBank/DDBJ databases">
        <title>First draft genome of Liparis tanakae, snailfish: a comprehensive survey of snailfish specific genes.</title>
        <authorList>
            <person name="Kim W."/>
            <person name="Song I."/>
            <person name="Jeong J.-H."/>
            <person name="Kim D."/>
            <person name="Kim S."/>
            <person name="Ryu S."/>
            <person name="Song J.Y."/>
            <person name="Lee S.K."/>
        </authorList>
    </citation>
    <scope>NUCLEOTIDE SEQUENCE [LARGE SCALE GENOMIC DNA]</scope>
    <source>
        <tissue evidence="2">Muscle</tissue>
    </source>
</reference>
<sequence>MEPELEAHSGSGAGLREITGDYRNINTHGAHRHPDSRGHAGVSRAAAVHAGAGWLSESPLSTLIPAAEPPRAH</sequence>
<evidence type="ECO:0000256" key="1">
    <source>
        <dbReference type="SAM" id="MobiDB-lite"/>
    </source>
</evidence>
<gene>
    <name evidence="2" type="ORF">EYF80_061813</name>
</gene>
<protein>
    <submittedName>
        <fullName evidence="2">Uncharacterized protein</fullName>
    </submittedName>
</protein>
<evidence type="ECO:0000313" key="2">
    <source>
        <dbReference type="EMBL" id="TNN28039.1"/>
    </source>
</evidence>
<comment type="caution">
    <text evidence="2">The sequence shown here is derived from an EMBL/GenBank/DDBJ whole genome shotgun (WGS) entry which is preliminary data.</text>
</comment>